<dbReference type="Pfam" id="PF24389">
    <property type="entry name" value="ORC-CDC6-like"/>
    <property type="match status" value="1"/>
</dbReference>
<organism evidence="1 2">
    <name type="scientific">Paraburkholderia bannensis</name>
    <dbReference type="NCBI Taxonomy" id="765414"/>
    <lineage>
        <taxon>Bacteria</taxon>
        <taxon>Pseudomonadati</taxon>
        <taxon>Pseudomonadota</taxon>
        <taxon>Betaproteobacteria</taxon>
        <taxon>Burkholderiales</taxon>
        <taxon>Burkholderiaceae</taxon>
        <taxon>Paraburkholderia</taxon>
    </lineage>
</organism>
<accession>A0A7W9U4I4</accession>
<evidence type="ECO:0000313" key="2">
    <source>
        <dbReference type="Proteomes" id="UP000571554"/>
    </source>
</evidence>
<gene>
    <name evidence="1" type="ORF">F4827_006755</name>
</gene>
<protein>
    <submittedName>
        <fullName evidence="1">Uncharacterized protein</fullName>
    </submittedName>
</protein>
<reference evidence="1 2" key="1">
    <citation type="submission" date="2020-08" db="EMBL/GenBank/DDBJ databases">
        <title>Above-ground endophytic microbial communities from plants in different locations in the United States.</title>
        <authorList>
            <person name="Frank C."/>
        </authorList>
    </citation>
    <scope>NUCLEOTIDE SEQUENCE [LARGE SCALE GENOMIC DNA]</scope>
    <source>
        <strain evidence="1 2">WP4_2_2</strain>
    </source>
</reference>
<comment type="caution">
    <text evidence="1">The sequence shown here is derived from an EMBL/GenBank/DDBJ whole genome shotgun (WGS) entry which is preliminary data.</text>
</comment>
<dbReference type="InterPro" id="IPR056955">
    <property type="entry name" value="ORC-CDC6-like"/>
</dbReference>
<dbReference type="Proteomes" id="UP000571554">
    <property type="component" value="Unassembled WGS sequence"/>
</dbReference>
<dbReference type="AlphaFoldDB" id="A0A7W9U4I4"/>
<dbReference type="EMBL" id="JACHBW010000034">
    <property type="protein sequence ID" value="MBB6106876.1"/>
    <property type="molecule type" value="Genomic_DNA"/>
</dbReference>
<keyword evidence="2" id="KW-1185">Reference proteome</keyword>
<evidence type="ECO:0000313" key="1">
    <source>
        <dbReference type="EMBL" id="MBB6106876.1"/>
    </source>
</evidence>
<proteinExistence type="predicted"/>
<sequence>MSSNKEVVQHLFGDYRAEWSQPDFASLFTPPPYTEKLVHQRPSFLVGGRGTGKTTALRSLRFDAAYARSQASESGGSGLPHYGIYVRINKNRVRAFSVTELGPTDRQRTFAHYFNILTCIELCQLSSWLERDRPSGRPIEIDAIAITFGLDEVTDLRHLQTALTAGLAQLELYVNNGGRTKPPILSASDAPLKAFASALLDAGYLENKLLFCCIDEYENLALEQQSLLNAYIKHSEPPISFKVGMRRGGLKTHHTLDSGDQLSTPDDFAIIDIAEERFDTFAETVANHRLASARKRGVPIPSELAEFLPDMSFEEEAGKLGCSRVAKIAEQGLEKAPTEVREWFASLPDTKSYFLQYWHESSGEPLLELAKSWMERPSEWDTRLGNHGVSSLFWLSKGRKGARIRKYYAGISTYLALASGNIRFFLELIDEAIQNQLDNNGWDGEAPLVILPRSQTESARLVGKRRLAQLEGLSEHGVEIKRLVLAIGKTFFEFARDPIGRAPEQNSFVVSGDPSSCAKIEPILVDGVANLAFEVTARTKPTSELEMKDDEYRLHPIFCAFFEYSHRRKRRVTFRASSLLKLSSHPAAALAEMMNTGNPAPTDELPAQLAMFTDFYQG</sequence>
<dbReference type="RefSeq" id="WP_183732865.1">
    <property type="nucleotide sequence ID" value="NZ_JACHBW010000034.1"/>
</dbReference>
<name>A0A7W9U4I4_9BURK</name>